<dbReference type="InterPro" id="IPR036942">
    <property type="entry name" value="Beta-barrel_TonB_sf"/>
</dbReference>
<feature type="region of interest" description="Disordered" evidence="10">
    <location>
        <begin position="682"/>
        <end position="707"/>
    </location>
</feature>
<keyword evidence="2 8" id="KW-0813">Transport</keyword>
<evidence type="ECO:0000256" key="3">
    <source>
        <dbReference type="ARBA" id="ARBA00022452"/>
    </source>
</evidence>
<evidence type="ECO:0000256" key="2">
    <source>
        <dbReference type="ARBA" id="ARBA00022448"/>
    </source>
</evidence>
<feature type="domain" description="TonB-dependent receptor plug" evidence="13">
    <location>
        <begin position="65"/>
        <end position="167"/>
    </location>
</feature>
<keyword evidence="3 8" id="KW-1134">Transmembrane beta strand</keyword>
<dbReference type="InterPro" id="IPR000531">
    <property type="entry name" value="Beta-barrel_TonB"/>
</dbReference>
<keyword evidence="11" id="KW-0732">Signal</keyword>
<dbReference type="SUPFAM" id="SSF56935">
    <property type="entry name" value="Porins"/>
    <property type="match status" value="1"/>
</dbReference>
<dbReference type="Pfam" id="PF07715">
    <property type="entry name" value="Plug"/>
    <property type="match status" value="1"/>
</dbReference>
<dbReference type="Gene3D" id="2.40.170.20">
    <property type="entry name" value="TonB-dependent receptor, beta-barrel domain"/>
    <property type="match status" value="1"/>
</dbReference>
<evidence type="ECO:0000259" key="12">
    <source>
        <dbReference type="Pfam" id="PF00593"/>
    </source>
</evidence>
<feature type="signal peptide" evidence="11">
    <location>
        <begin position="1"/>
        <end position="36"/>
    </location>
</feature>
<protein>
    <submittedName>
        <fullName evidence="14">TonB-dependent receptor</fullName>
    </submittedName>
</protein>
<dbReference type="NCBIfam" id="TIGR01782">
    <property type="entry name" value="TonB-Xanth-Caul"/>
    <property type="match status" value="1"/>
</dbReference>
<comment type="similarity">
    <text evidence="8 9">Belongs to the TonB-dependent receptor family.</text>
</comment>
<keyword evidence="15" id="KW-1185">Reference proteome</keyword>
<evidence type="ECO:0000256" key="5">
    <source>
        <dbReference type="ARBA" id="ARBA00023077"/>
    </source>
</evidence>
<evidence type="ECO:0000256" key="9">
    <source>
        <dbReference type="RuleBase" id="RU003357"/>
    </source>
</evidence>
<dbReference type="InterPro" id="IPR039426">
    <property type="entry name" value="TonB-dep_rcpt-like"/>
</dbReference>
<gene>
    <name evidence="14" type="ORF">EDC38_3100</name>
</gene>
<name>A0A3N1NZM4_9GAMM</name>
<keyword evidence="7 8" id="KW-0998">Cell outer membrane</keyword>
<dbReference type="GO" id="GO:0009279">
    <property type="term" value="C:cell outer membrane"/>
    <property type="evidence" value="ECO:0007669"/>
    <property type="project" value="UniProtKB-SubCell"/>
</dbReference>
<evidence type="ECO:0000256" key="10">
    <source>
        <dbReference type="SAM" id="MobiDB-lite"/>
    </source>
</evidence>
<comment type="caution">
    <text evidence="14">The sequence shown here is derived from an EMBL/GenBank/DDBJ whole genome shotgun (WGS) entry which is preliminary data.</text>
</comment>
<evidence type="ECO:0000313" key="14">
    <source>
        <dbReference type="EMBL" id="ROQ18126.1"/>
    </source>
</evidence>
<sequence>MIKPKQRGYPRGVALIGTCVSTAALMALGALTPALAQTSDAQQQTIEEVVVTGLRASLQSAQAIKRDSSVIVDSIVATDIGKLPDVNVAEALQRISGVQIARNRGEGSEVSIRGLTQVRTELNGRDIFSTTDGRALSFEDVPSELLAGVDVYKNPAANQIEGGIGGVVNLRTRMPFDADGRLISAAVSGTHYDVRDDEGYGASALYSDRWETDAGEFGFLANLSYSEALFREDAIIVEPFFTRTDIPGFIDQEVEVASGGGISSWNGDRDRTGAALAFQWAPNDDLELYATYLTSQYEFYDPQTGIFAYGAGEGGSLTPVEDSFSFDSDGNLLTGGFANPPFQSFTRDAIRDSETTDYATGFVWQVRDDIQWSGDLQYVDSETTYRDVTGFGGFTAEREFYLDLTGSEPEFRVEPTGVLESRSGYVYEAMMNRTADNTGDETAVRSDLEWDFDEGGLMRSFTTGVRYTTKDIETRDSGFVWSAISGPPAWDGSDLSVAEYEEFPEYSVLDPHQDSFWRGDGAQRNFGPHFVISPDLMSNHAQALEVLGNLNPDSGAPTEFSEKNQINIQGEETSAIYAMVDFGMDDAPLPFDGNLGVRVVSTDVEASGVRTLTYRTADDTGTDVQEQSPIVVDQSYTETLPSLNLRFFLRDNLYWRIAASKGLSRPSFANLSANFTLSENYVDDDSNPETPPVYEDSTGSGGNPGLKPLTVDQWDTALEWYYSPSSMMYATLFHKDVQNFVQNGVYDAQFEVPGKGVQTFEISAPVNGEKGTIKGYEIGLQSFFEFLPAPFDNLGVQANYTYVDSEAPSPTAVDSEGNPLLVPLEGLSEDSYNLVMMYETDNWSARLAYNWRDSWVITTSGNGTGNLPIYNDDYGQMDASLSYDFNDTYSMSFDVVNLLDENNFTYQAFPNRPRDYVLNDRRIGLRFRANF</sequence>
<evidence type="ECO:0000256" key="11">
    <source>
        <dbReference type="SAM" id="SignalP"/>
    </source>
</evidence>
<dbReference type="RefSeq" id="WP_170162968.1">
    <property type="nucleotide sequence ID" value="NZ_RJUK01000003.1"/>
</dbReference>
<evidence type="ECO:0000256" key="8">
    <source>
        <dbReference type="PROSITE-ProRule" id="PRU01360"/>
    </source>
</evidence>
<organism evidence="14 15">
    <name type="scientific">Marinimicrobium koreense</name>
    <dbReference type="NCBI Taxonomy" id="306545"/>
    <lineage>
        <taxon>Bacteria</taxon>
        <taxon>Pseudomonadati</taxon>
        <taxon>Pseudomonadota</taxon>
        <taxon>Gammaproteobacteria</taxon>
        <taxon>Cellvibrionales</taxon>
        <taxon>Cellvibrionaceae</taxon>
        <taxon>Marinimicrobium</taxon>
    </lineage>
</organism>
<dbReference type="AlphaFoldDB" id="A0A3N1NZM4"/>
<keyword evidence="14" id="KW-0675">Receptor</keyword>
<dbReference type="InterPro" id="IPR010104">
    <property type="entry name" value="TonB_rcpt_bac"/>
</dbReference>
<dbReference type="PROSITE" id="PS52016">
    <property type="entry name" value="TONB_DEPENDENT_REC_3"/>
    <property type="match status" value="1"/>
</dbReference>
<accession>A0A3N1NZM4</accession>
<dbReference type="EMBL" id="RJUK01000003">
    <property type="protein sequence ID" value="ROQ18126.1"/>
    <property type="molecule type" value="Genomic_DNA"/>
</dbReference>
<reference evidence="14 15" key="1">
    <citation type="submission" date="2018-11" db="EMBL/GenBank/DDBJ databases">
        <title>Genomic Encyclopedia of Type Strains, Phase IV (KMG-IV): sequencing the most valuable type-strain genomes for metagenomic binning, comparative biology and taxonomic classification.</title>
        <authorList>
            <person name="Goeker M."/>
        </authorList>
    </citation>
    <scope>NUCLEOTIDE SEQUENCE [LARGE SCALE GENOMIC DNA]</scope>
    <source>
        <strain evidence="14 15">DSM 16974</strain>
    </source>
</reference>
<keyword evidence="5 9" id="KW-0798">TonB box</keyword>
<dbReference type="Gene3D" id="2.170.130.10">
    <property type="entry name" value="TonB-dependent receptor, plug domain"/>
    <property type="match status" value="1"/>
</dbReference>
<dbReference type="Proteomes" id="UP000273643">
    <property type="component" value="Unassembled WGS sequence"/>
</dbReference>
<comment type="subcellular location">
    <subcellularLocation>
        <location evidence="1 8">Cell outer membrane</location>
        <topology evidence="1 8">Multi-pass membrane protein</topology>
    </subcellularLocation>
</comment>
<evidence type="ECO:0000256" key="6">
    <source>
        <dbReference type="ARBA" id="ARBA00023136"/>
    </source>
</evidence>
<evidence type="ECO:0000313" key="15">
    <source>
        <dbReference type="Proteomes" id="UP000273643"/>
    </source>
</evidence>
<dbReference type="InterPro" id="IPR037066">
    <property type="entry name" value="Plug_dom_sf"/>
</dbReference>
<dbReference type="Pfam" id="PF00593">
    <property type="entry name" value="TonB_dep_Rec_b-barrel"/>
    <property type="match status" value="1"/>
</dbReference>
<keyword evidence="6 8" id="KW-0472">Membrane</keyword>
<evidence type="ECO:0000256" key="4">
    <source>
        <dbReference type="ARBA" id="ARBA00022692"/>
    </source>
</evidence>
<proteinExistence type="inferred from homology"/>
<feature type="chain" id="PRO_5018029518" evidence="11">
    <location>
        <begin position="37"/>
        <end position="931"/>
    </location>
</feature>
<dbReference type="PANTHER" id="PTHR40980:SF3">
    <property type="entry name" value="TONB-DEPENDENT RECEPTOR-LIKE BETA-BARREL DOMAIN-CONTAINING PROTEIN"/>
    <property type="match status" value="1"/>
</dbReference>
<feature type="domain" description="TonB-dependent receptor-like beta-barrel" evidence="12">
    <location>
        <begin position="436"/>
        <end position="898"/>
    </location>
</feature>
<keyword evidence="4 8" id="KW-0812">Transmembrane</keyword>
<evidence type="ECO:0000256" key="1">
    <source>
        <dbReference type="ARBA" id="ARBA00004571"/>
    </source>
</evidence>
<dbReference type="InterPro" id="IPR012910">
    <property type="entry name" value="Plug_dom"/>
</dbReference>
<evidence type="ECO:0000259" key="13">
    <source>
        <dbReference type="Pfam" id="PF07715"/>
    </source>
</evidence>
<dbReference type="PANTHER" id="PTHR40980">
    <property type="entry name" value="PLUG DOMAIN-CONTAINING PROTEIN"/>
    <property type="match status" value="1"/>
</dbReference>
<dbReference type="CDD" id="cd01347">
    <property type="entry name" value="ligand_gated_channel"/>
    <property type="match status" value="1"/>
</dbReference>
<evidence type="ECO:0000256" key="7">
    <source>
        <dbReference type="ARBA" id="ARBA00023237"/>
    </source>
</evidence>